<keyword evidence="3" id="KW-1185">Reference proteome</keyword>
<protein>
    <recommendedName>
        <fullName evidence="4">PDGLE domain-containing protein</fullName>
    </recommendedName>
</protein>
<keyword evidence="1" id="KW-0472">Membrane</keyword>
<reference evidence="3" key="1">
    <citation type="journal article" date="2019" name="Int. J. Syst. Evol. Microbiol.">
        <title>The Global Catalogue of Microorganisms (GCM) 10K type strain sequencing project: providing services to taxonomists for standard genome sequencing and annotation.</title>
        <authorList>
            <consortium name="The Broad Institute Genomics Platform"/>
            <consortium name="The Broad Institute Genome Sequencing Center for Infectious Disease"/>
            <person name="Wu L."/>
            <person name="Ma J."/>
        </authorList>
    </citation>
    <scope>NUCLEOTIDE SEQUENCE [LARGE SCALE GENOMIC DNA]</scope>
    <source>
        <strain evidence="3">JCM 18531</strain>
    </source>
</reference>
<organism evidence="2 3">
    <name type="scientific">Nocardioides conyzicola</name>
    <dbReference type="NCBI Taxonomy" id="1651781"/>
    <lineage>
        <taxon>Bacteria</taxon>
        <taxon>Bacillati</taxon>
        <taxon>Actinomycetota</taxon>
        <taxon>Actinomycetes</taxon>
        <taxon>Propionibacteriales</taxon>
        <taxon>Nocardioidaceae</taxon>
        <taxon>Nocardioides</taxon>
    </lineage>
</organism>
<evidence type="ECO:0000313" key="2">
    <source>
        <dbReference type="EMBL" id="GAA4700837.1"/>
    </source>
</evidence>
<accession>A0ABP8X915</accession>
<feature type="transmembrane region" description="Helical" evidence="1">
    <location>
        <begin position="90"/>
        <end position="110"/>
    </location>
</feature>
<name>A0ABP8X915_9ACTN</name>
<keyword evidence="1" id="KW-0812">Transmembrane</keyword>
<evidence type="ECO:0000313" key="3">
    <source>
        <dbReference type="Proteomes" id="UP001499974"/>
    </source>
</evidence>
<comment type="caution">
    <text evidence="2">The sequence shown here is derived from an EMBL/GenBank/DDBJ whole genome shotgun (WGS) entry which is preliminary data.</text>
</comment>
<evidence type="ECO:0008006" key="4">
    <source>
        <dbReference type="Google" id="ProtNLM"/>
    </source>
</evidence>
<evidence type="ECO:0000256" key="1">
    <source>
        <dbReference type="SAM" id="Phobius"/>
    </source>
</evidence>
<dbReference type="Proteomes" id="UP001499974">
    <property type="component" value="Unassembled WGS sequence"/>
</dbReference>
<gene>
    <name evidence="2" type="ORF">GCM10023349_17180</name>
</gene>
<sequence>MTATVEEPVKTGGWRLWLAGATVLVCAALVVLVAGGLDRETVRDKADQQSLDFGLPVAWIHQDQTALDPPFPARVSVASPLENPTDLSGLAFLVDLLVVLAVLGAGVLVVRRLARPRA</sequence>
<dbReference type="RefSeq" id="WP_345520830.1">
    <property type="nucleotide sequence ID" value="NZ_BAABKM010000002.1"/>
</dbReference>
<proteinExistence type="predicted"/>
<dbReference type="EMBL" id="BAABKM010000002">
    <property type="protein sequence ID" value="GAA4700837.1"/>
    <property type="molecule type" value="Genomic_DNA"/>
</dbReference>
<keyword evidence="1" id="KW-1133">Transmembrane helix</keyword>
<feature type="transmembrane region" description="Helical" evidence="1">
    <location>
        <begin position="16"/>
        <end position="37"/>
    </location>
</feature>